<name>A0ACB7TD21_HYAAI</name>
<evidence type="ECO:0000313" key="2">
    <source>
        <dbReference type="Proteomes" id="UP000821845"/>
    </source>
</evidence>
<protein>
    <submittedName>
        <fullName evidence="1">Uncharacterized protein</fullName>
    </submittedName>
</protein>
<gene>
    <name evidence="1" type="ORF">HPB50_005525</name>
</gene>
<accession>A0ACB7TD21</accession>
<reference evidence="1" key="1">
    <citation type="submission" date="2020-05" db="EMBL/GenBank/DDBJ databases">
        <title>Large-scale comparative analyses of tick genomes elucidate their genetic diversity and vector capacities.</title>
        <authorList>
            <person name="Jia N."/>
            <person name="Wang J."/>
            <person name="Shi W."/>
            <person name="Du L."/>
            <person name="Sun Y."/>
            <person name="Zhan W."/>
            <person name="Jiang J."/>
            <person name="Wang Q."/>
            <person name="Zhang B."/>
            <person name="Ji P."/>
            <person name="Sakyi L.B."/>
            <person name="Cui X."/>
            <person name="Yuan T."/>
            <person name="Jiang B."/>
            <person name="Yang W."/>
            <person name="Lam T.T.-Y."/>
            <person name="Chang Q."/>
            <person name="Ding S."/>
            <person name="Wang X."/>
            <person name="Zhu J."/>
            <person name="Ruan X."/>
            <person name="Zhao L."/>
            <person name="Wei J."/>
            <person name="Que T."/>
            <person name="Du C."/>
            <person name="Cheng J."/>
            <person name="Dai P."/>
            <person name="Han X."/>
            <person name="Huang E."/>
            <person name="Gao Y."/>
            <person name="Liu J."/>
            <person name="Shao H."/>
            <person name="Ye R."/>
            <person name="Li L."/>
            <person name="Wei W."/>
            <person name="Wang X."/>
            <person name="Wang C."/>
            <person name="Yang T."/>
            <person name="Huo Q."/>
            <person name="Li W."/>
            <person name="Guo W."/>
            <person name="Chen H."/>
            <person name="Zhou L."/>
            <person name="Ni X."/>
            <person name="Tian J."/>
            <person name="Zhou Y."/>
            <person name="Sheng Y."/>
            <person name="Liu T."/>
            <person name="Pan Y."/>
            <person name="Xia L."/>
            <person name="Li J."/>
            <person name="Zhao F."/>
            <person name="Cao W."/>
        </authorList>
    </citation>
    <scope>NUCLEOTIDE SEQUENCE</scope>
    <source>
        <strain evidence="1">Hyas-2018</strain>
    </source>
</reference>
<keyword evidence="2" id="KW-1185">Reference proteome</keyword>
<dbReference type="EMBL" id="CM023481">
    <property type="protein sequence ID" value="KAH6944843.1"/>
    <property type="molecule type" value="Genomic_DNA"/>
</dbReference>
<organism evidence="1 2">
    <name type="scientific">Hyalomma asiaticum</name>
    <name type="common">Tick</name>
    <dbReference type="NCBI Taxonomy" id="266040"/>
    <lineage>
        <taxon>Eukaryota</taxon>
        <taxon>Metazoa</taxon>
        <taxon>Ecdysozoa</taxon>
        <taxon>Arthropoda</taxon>
        <taxon>Chelicerata</taxon>
        <taxon>Arachnida</taxon>
        <taxon>Acari</taxon>
        <taxon>Parasitiformes</taxon>
        <taxon>Ixodida</taxon>
        <taxon>Ixodoidea</taxon>
        <taxon>Ixodidae</taxon>
        <taxon>Hyalomminae</taxon>
        <taxon>Hyalomma</taxon>
    </lineage>
</organism>
<sequence>MCGMYSGHYGSYSTYCGTKLAPGLKRCQQLDDCTLQLYKINATDNDYGSYLDLESTIDEQGDDFEGFQDNREGIQAIQALESFACFVGATEIAAPSAAVGPPSAGSALFAGARGARWLLRGTSRGVVKLRGKSSGSAGDRDWWPPGDTWLSRIR</sequence>
<proteinExistence type="predicted"/>
<dbReference type="Proteomes" id="UP000821845">
    <property type="component" value="Chromosome 1"/>
</dbReference>
<evidence type="ECO:0000313" key="1">
    <source>
        <dbReference type="EMBL" id="KAH6944843.1"/>
    </source>
</evidence>
<comment type="caution">
    <text evidence="1">The sequence shown here is derived from an EMBL/GenBank/DDBJ whole genome shotgun (WGS) entry which is preliminary data.</text>
</comment>